<dbReference type="SUPFAM" id="SSF110849">
    <property type="entry name" value="ParB/Sulfiredoxin"/>
    <property type="match status" value="1"/>
</dbReference>
<evidence type="ECO:0000313" key="3">
    <source>
        <dbReference type="Proteomes" id="UP000520767"/>
    </source>
</evidence>
<dbReference type="Gene3D" id="3.90.1530.10">
    <property type="entry name" value="Conserved hypothetical protein from pyrococcus furiosus pfu- 392566-001, ParB domain"/>
    <property type="match status" value="1"/>
</dbReference>
<dbReference type="Proteomes" id="UP000520767">
    <property type="component" value="Unassembled WGS sequence"/>
</dbReference>
<accession>A0A7W7Q5T6</accession>
<dbReference type="EMBL" id="JACHJQ010000004">
    <property type="protein sequence ID" value="MBB4907610.1"/>
    <property type="molecule type" value="Genomic_DNA"/>
</dbReference>
<evidence type="ECO:0000259" key="1">
    <source>
        <dbReference type="SMART" id="SM00470"/>
    </source>
</evidence>
<dbReference type="AlphaFoldDB" id="A0A7W7Q5T6"/>
<dbReference type="InterPro" id="IPR036086">
    <property type="entry name" value="ParB/Sulfiredoxin_sf"/>
</dbReference>
<sequence>MPFDLDGPVTTVAVSEVRGGHSPRQSGENLDHVRTLADTIGELPPIIVRRDDMRVVDGMHRLRAARLRGEERIAVRFFEGGDDEAFVLAVRTNVTHGLPLSLADRKAAAARIIASHSHWSDRMIATVAGLSAATVARLRRERPEPAPEVRLGNDGKLRPVNSLERRRVARAILLTEPGLSLREVARRAGISPETARSVRRKLAEADPAPAPDTATLVVRLRSDPTLRFSETGRALLRLLEARSVTPDQWAAIAANVPSHWRDTVARMAIECADAWRSFAETLLDPRSSKAG</sequence>
<dbReference type="SMART" id="SM00470">
    <property type="entry name" value="ParB"/>
    <property type="match status" value="1"/>
</dbReference>
<comment type="caution">
    <text evidence="2">The sequence shown here is derived from an EMBL/GenBank/DDBJ whole genome shotgun (WGS) entry which is preliminary data.</text>
</comment>
<reference evidence="2 3" key="1">
    <citation type="submission" date="2020-08" db="EMBL/GenBank/DDBJ databases">
        <title>Genomic Encyclopedia of Type Strains, Phase III (KMG-III): the genomes of soil and plant-associated and newly described type strains.</title>
        <authorList>
            <person name="Whitman W."/>
        </authorList>
    </citation>
    <scope>NUCLEOTIDE SEQUENCE [LARGE SCALE GENOMIC DNA]</scope>
    <source>
        <strain evidence="2 3">CECT 8960</strain>
    </source>
</reference>
<name>A0A7W7Q5T6_9PSEU</name>
<dbReference type="Pfam" id="PF02195">
    <property type="entry name" value="ParB_N"/>
    <property type="match status" value="1"/>
</dbReference>
<evidence type="ECO:0000313" key="2">
    <source>
        <dbReference type="EMBL" id="MBB4907610.1"/>
    </source>
</evidence>
<dbReference type="CDD" id="cd16387">
    <property type="entry name" value="ParB_N_Srx"/>
    <property type="match status" value="1"/>
</dbReference>
<dbReference type="RefSeq" id="WP_184811784.1">
    <property type="nucleotide sequence ID" value="NZ_JACHJQ010000004.1"/>
</dbReference>
<protein>
    <submittedName>
        <fullName evidence="2">ParB-like chromosome segregation protein Spo0J</fullName>
    </submittedName>
</protein>
<proteinExistence type="predicted"/>
<keyword evidence="3" id="KW-1185">Reference proteome</keyword>
<feature type="domain" description="ParB-like N-terminal" evidence="1">
    <location>
        <begin position="10"/>
        <end position="94"/>
    </location>
</feature>
<gene>
    <name evidence="2" type="ORF">FHR82_003852</name>
</gene>
<dbReference type="InterPro" id="IPR003115">
    <property type="entry name" value="ParB_N"/>
</dbReference>
<organism evidence="2 3">
    <name type="scientific">Actinophytocola algeriensis</name>
    <dbReference type="NCBI Taxonomy" id="1768010"/>
    <lineage>
        <taxon>Bacteria</taxon>
        <taxon>Bacillati</taxon>
        <taxon>Actinomycetota</taxon>
        <taxon>Actinomycetes</taxon>
        <taxon>Pseudonocardiales</taxon>
        <taxon>Pseudonocardiaceae</taxon>
    </lineage>
</organism>